<dbReference type="AlphaFoldDB" id="A0A4C1UC70"/>
<proteinExistence type="predicted"/>
<sequence length="115" mass="12775">MCSIGDVRQWNVYVVASDVVHCASFKSAGFLRIGGRSRVASSIGRQEQRSDIIDRKPIVSVNNHRKRSAPRMHSTAFERLPSKSIAYVNVIRASSGLWKISVDDIDNVPMFSAPD</sequence>
<dbReference type="Proteomes" id="UP000299102">
    <property type="component" value="Unassembled WGS sequence"/>
</dbReference>
<keyword evidence="2" id="KW-1185">Reference proteome</keyword>
<accession>A0A4C1UC70</accession>
<protein>
    <submittedName>
        <fullName evidence="1">Uncharacterized protein</fullName>
    </submittedName>
</protein>
<evidence type="ECO:0000313" key="1">
    <source>
        <dbReference type="EMBL" id="GBP24083.1"/>
    </source>
</evidence>
<dbReference type="EMBL" id="BGZK01000157">
    <property type="protein sequence ID" value="GBP24083.1"/>
    <property type="molecule type" value="Genomic_DNA"/>
</dbReference>
<comment type="caution">
    <text evidence="1">The sequence shown here is derived from an EMBL/GenBank/DDBJ whole genome shotgun (WGS) entry which is preliminary data.</text>
</comment>
<evidence type="ECO:0000313" key="2">
    <source>
        <dbReference type="Proteomes" id="UP000299102"/>
    </source>
</evidence>
<gene>
    <name evidence="1" type="ORF">EVAR_27306_1</name>
</gene>
<reference evidence="1 2" key="1">
    <citation type="journal article" date="2019" name="Commun. Biol.">
        <title>The bagworm genome reveals a unique fibroin gene that provides high tensile strength.</title>
        <authorList>
            <person name="Kono N."/>
            <person name="Nakamura H."/>
            <person name="Ohtoshi R."/>
            <person name="Tomita M."/>
            <person name="Numata K."/>
            <person name="Arakawa K."/>
        </authorList>
    </citation>
    <scope>NUCLEOTIDE SEQUENCE [LARGE SCALE GENOMIC DNA]</scope>
</reference>
<organism evidence="1 2">
    <name type="scientific">Eumeta variegata</name>
    <name type="common">Bagworm moth</name>
    <name type="synonym">Eumeta japonica</name>
    <dbReference type="NCBI Taxonomy" id="151549"/>
    <lineage>
        <taxon>Eukaryota</taxon>
        <taxon>Metazoa</taxon>
        <taxon>Ecdysozoa</taxon>
        <taxon>Arthropoda</taxon>
        <taxon>Hexapoda</taxon>
        <taxon>Insecta</taxon>
        <taxon>Pterygota</taxon>
        <taxon>Neoptera</taxon>
        <taxon>Endopterygota</taxon>
        <taxon>Lepidoptera</taxon>
        <taxon>Glossata</taxon>
        <taxon>Ditrysia</taxon>
        <taxon>Tineoidea</taxon>
        <taxon>Psychidae</taxon>
        <taxon>Oiketicinae</taxon>
        <taxon>Eumeta</taxon>
    </lineage>
</organism>
<name>A0A4C1UC70_EUMVA</name>